<dbReference type="AlphaFoldDB" id="E9GE15"/>
<dbReference type="GO" id="GO:0030245">
    <property type="term" value="P:cellulose catabolic process"/>
    <property type="evidence" value="ECO:0007669"/>
    <property type="project" value="UniProtKB-KW"/>
</dbReference>
<dbReference type="InParanoid" id="E9GE15"/>
<dbReference type="GO" id="GO:0016162">
    <property type="term" value="F:cellulose 1,4-beta-cellobiosidase activity"/>
    <property type="evidence" value="ECO:0000318"/>
    <property type="project" value="GO_Central"/>
</dbReference>
<dbReference type="EMBL" id="GL732540">
    <property type="protein sequence ID" value="EFX82190.1"/>
    <property type="molecule type" value="Genomic_DNA"/>
</dbReference>
<sequence length="376" mass="40883">MEKHVNRRLVQLLITFLVLVNSALLAEGADENPVVEDRTFGALDFIVQTCSSLGNCQPLTTGLVVDNNWRGVYYNLCYDPKKCDKIPTVNEYQTLFGLTVSPSKTSLTLKYVATAPGPRIYLTTASGPDSYQMVYLLNREISFDVDLSTVGCGLNAAFFFVGMDADGGKAKSGYKGPVYGTGYCDAQLAQTNKPNCYELDIIESNSLTTLLATHTCKGTNNCEPTGCGFMPYPLGKTNFYGRGSSYCVDTTKPFTVTTRFVTVDGEDTGNLKEIQRIYKQNGRTIPNPTVGGNFNSLSDAYCSYYGLNNIGGISASMTQGLKNGMVLTMGLWGDLKNPDFMGWLDKPPYGPCPVYSNSNPNVTYSNIKYGPIGSTA</sequence>
<keyword evidence="5 11" id="KW-0378">Hydrolase</keyword>
<dbReference type="InterPro" id="IPR001722">
    <property type="entry name" value="Glyco_hydro_7"/>
</dbReference>
<dbReference type="InterPro" id="IPR037019">
    <property type="entry name" value="Glyco_hydro_7_sf"/>
</dbReference>
<dbReference type="Gene3D" id="2.70.100.10">
    <property type="entry name" value="Glycoside hydrolase, family 7, domain"/>
    <property type="match status" value="1"/>
</dbReference>
<dbReference type="STRING" id="6669.E9GE15"/>
<feature type="chain" id="PRO_5003241134" description="cellulose 1,4-beta-cellobiosidase (non-reducing end)" evidence="10">
    <location>
        <begin position="29"/>
        <end position="376"/>
    </location>
</feature>
<evidence type="ECO:0000256" key="6">
    <source>
        <dbReference type="ARBA" id="ARBA00023001"/>
    </source>
</evidence>
<evidence type="ECO:0000256" key="4">
    <source>
        <dbReference type="ARBA" id="ARBA00022729"/>
    </source>
</evidence>
<dbReference type="OMA" id="MDIMEAN"/>
<dbReference type="eggNOG" id="ENOG502QPHV">
    <property type="taxonomic scope" value="Eukaryota"/>
</dbReference>
<evidence type="ECO:0000313" key="11">
    <source>
        <dbReference type="EMBL" id="EFX82190.1"/>
    </source>
</evidence>
<evidence type="ECO:0000256" key="7">
    <source>
        <dbReference type="ARBA" id="ARBA00023277"/>
    </source>
</evidence>
<gene>
    <name evidence="11" type="primary">CEL7B</name>
    <name evidence="11" type="ORF">DAPPUDRAFT_347625</name>
</gene>
<keyword evidence="12" id="KW-1185">Reference proteome</keyword>
<evidence type="ECO:0000256" key="3">
    <source>
        <dbReference type="ARBA" id="ARBA00012561"/>
    </source>
</evidence>
<dbReference type="EC" id="3.2.1.91" evidence="3"/>
<dbReference type="Proteomes" id="UP000000305">
    <property type="component" value="Unassembled WGS sequence"/>
</dbReference>
<accession>E9GE15</accession>
<evidence type="ECO:0000256" key="5">
    <source>
        <dbReference type="ARBA" id="ARBA00022801"/>
    </source>
</evidence>
<dbReference type="HOGENOM" id="CLU_020817_0_1_1"/>
<protein>
    <recommendedName>
        <fullName evidence="3">cellulose 1,4-beta-cellobiosidase (non-reducing end)</fullName>
        <ecNumber evidence="3">3.2.1.91</ecNumber>
    </recommendedName>
</protein>
<comment type="catalytic activity">
    <reaction evidence="1">
        <text>Hydrolysis of (1-&gt;4)-beta-D-glucosidic linkages in cellulose and cellotetraose, releasing cellobiose from the non-reducing ends of the chains.</text>
        <dbReference type="EC" id="3.2.1.91"/>
    </reaction>
</comment>
<keyword evidence="7" id="KW-0119">Carbohydrate metabolism</keyword>
<name>E9GE15_DAPPU</name>
<evidence type="ECO:0000256" key="8">
    <source>
        <dbReference type="ARBA" id="ARBA00023295"/>
    </source>
</evidence>
<evidence type="ECO:0000256" key="2">
    <source>
        <dbReference type="ARBA" id="ARBA00006044"/>
    </source>
</evidence>
<dbReference type="PANTHER" id="PTHR33753">
    <property type="entry name" value="1,4-BETA-D-GLUCAN CELLOBIOHYDROLASE B"/>
    <property type="match status" value="1"/>
</dbReference>
<dbReference type="SMR" id="E9GE15"/>
<evidence type="ECO:0000256" key="10">
    <source>
        <dbReference type="SAM" id="SignalP"/>
    </source>
</evidence>
<comment type="similarity">
    <text evidence="2">Belongs to the glycosyl hydrolase 7 (cellulase C) family.</text>
</comment>
<dbReference type="InterPro" id="IPR013320">
    <property type="entry name" value="ConA-like_dom_sf"/>
</dbReference>
<dbReference type="PANTHER" id="PTHR33753:SF2">
    <property type="entry name" value="GLYCOSIDE HYDROLASE FAMILY 7 PROTEIN"/>
    <property type="match status" value="1"/>
</dbReference>
<proteinExistence type="inferred from homology"/>
<dbReference type="OrthoDB" id="412382at2759"/>
<dbReference type="KEGG" id="dpx:DAPPUDRAFT_347625"/>
<evidence type="ECO:0000256" key="9">
    <source>
        <dbReference type="ARBA" id="ARBA00023326"/>
    </source>
</evidence>
<dbReference type="Pfam" id="PF00840">
    <property type="entry name" value="Glyco_hydro_7"/>
    <property type="match status" value="2"/>
</dbReference>
<dbReference type="PRINTS" id="PR00734">
    <property type="entry name" value="GLHYDRLASE7"/>
</dbReference>
<keyword evidence="8 11" id="KW-0326">Glycosidase</keyword>
<keyword evidence="6" id="KW-0136">Cellulose degradation</keyword>
<organism evidence="11 12">
    <name type="scientific">Daphnia pulex</name>
    <name type="common">Water flea</name>
    <dbReference type="NCBI Taxonomy" id="6669"/>
    <lineage>
        <taxon>Eukaryota</taxon>
        <taxon>Metazoa</taxon>
        <taxon>Ecdysozoa</taxon>
        <taxon>Arthropoda</taxon>
        <taxon>Crustacea</taxon>
        <taxon>Branchiopoda</taxon>
        <taxon>Diplostraca</taxon>
        <taxon>Cladocera</taxon>
        <taxon>Anomopoda</taxon>
        <taxon>Daphniidae</taxon>
        <taxon>Daphnia</taxon>
    </lineage>
</organism>
<dbReference type="SUPFAM" id="SSF49899">
    <property type="entry name" value="Concanavalin A-like lectins/glucanases"/>
    <property type="match status" value="1"/>
</dbReference>
<dbReference type="GO" id="GO:0009251">
    <property type="term" value="P:glucan catabolic process"/>
    <property type="evidence" value="ECO:0000318"/>
    <property type="project" value="GO_Central"/>
</dbReference>
<reference evidence="11 12" key="1">
    <citation type="journal article" date="2011" name="Science">
        <title>The ecoresponsive genome of Daphnia pulex.</title>
        <authorList>
            <person name="Colbourne J.K."/>
            <person name="Pfrender M.E."/>
            <person name="Gilbert D."/>
            <person name="Thomas W.K."/>
            <person name="Tucker A."/>
            <person name="Oakley T.H."/>
            <person name="Tokishita S."/>
            <person name="Aerts A."/>
            <person name="Arnold G.J."/>
            <person name="Basu M.K."/>
            <person name="Bauer D.J."/>
            <person name="Caceres C.E."/>
            <person name="Carmel L."/>
            <person name="Casola C."/>
            <person name="Choi J.H."/>
            <person name="Detter J.C."/>
            <person name="Dong Q."/>
            <person name="Dusheyko S."/>
            <person name="Eads B.D."/>
            <person name="Frohlich T."/>
            <person name="Geiler-Samerotte K.A."/>
            <person name="Gerlach D."/>
            <person name="Hatcher P."/>
            <person name="Jogdeo S."/>
            <person name="Krijgsveld J."/>
            <person name="Kriventseva E.V."/>
            <person name="Kultz D."/>
            <person name="Laforsch C."/>
            <person name="Lindquist E."/>
            <person name="Lopez J."/>
            <person name="Manak J.R."/>
            <person name="Muller J."/>
            <person name="Pangilinan J."/>
            <person name="Patwardhan R.P."/>
            <person name="Pitluck S."/>
            <person name="Pritham E.J."/>
            <person name="Rechtsteiner A."/>
            <person name="Rho M."/>
            <person name="Rogozin I.B."/>
            <person name="Sakarya O."/>
            <person name="Salamov A."/>
            <person name="Schaack S."/>
            <person name="Shapiro H."/>
            <person name="Shiga Y."/>
            <person name="Skalitzky C."/>
            <person name="Smith Z."/>
            <person name="Souvorov A."/>
            <person name="Sung W."/>
            <person name="Tang Z."/>
            <person name="Tsuchiya D."/>
            <person name="Tu H."/>
            <person name="Vos H."/>
            <person name="Wang M."/>
            <person name="Wolf Y.I."/>
            <person name="Yamagata H."/>
            <person name="Yamada T."/>
            <person name="Ye Y."/>
            <person name="Shaw J.R."/>
            <person name="Andrews J."/>
            <person name="Crease T.J."/>
            <person name="Tang H."/>
            <person name="Lucas S.M."/>
            <person name="Robertson H.M."/>
            <person name="Bork P."/>
            <person name="Koonin E.V."/>
            <person name="Zdobnov E.M."/>
            <person name="Grigoriev I.V."/>
            <person name="Lynch M."/>
            <person name="Boore J.L."/>
        </authorList>
    </citation>
    <scope>NUCLEOTIDE SEQUENCE [LARGE SCALE GENOMIC DNA]</scope>
</reference>
<feature type="signal peptide" evidence="10">
    <location>
        <begin position="1"/>
        <end position="28"/>
    </location>
</feature>
<keyword evidence="4 10" id="KW-0732">Signal</keyword>
<dbReference type="PhylomeDB" id="E9GE15"/>
<evidence type="ECO:0000256" key="1">
    <source>
        <dbReference type="ARBA" id="ARBA00001641"/>
    </source>
</evidence>
<keyword evidence="9" id="KW-0624">Polysaccharide degradation</keyword>
<evidence type="ECO:0000313" key="12">
    <source>
        <dbReference type="Proteomes" id="UP000000305"/>
    </source>
</evidence>